<comment type="caution">
    <text evidence="1">The sequence shown here is derived from an EMBL/GenBank/DDBJ whole genome shotgun (WGS) entry which is preliminary data.</text>
</comment>
<dbReference type="Proteomes" id="UP000579647">
    <property type="component" value="Unassembled WGS sequence"/>
</dbReference>
<gene>
    <name evidence="1" type="ORF">HNR07_006190</name>
</gene>
<keyword evidence="2" id="KW-1185">Reference proteome</keyword>
<protein>
    <submittedName>
        <fullName evidence="1">Uncharacterized protein</fullName>
    </submittedName>
</protein>
<dbReference type="EMBL" id="JACHDO010000001">
    <property type="protein sequence ID" value="MBB5495053.1"/>
    <property type="molecule type" value="Genomic_DNA"/>
</dbReference>
<proteinExistence type="predicted"/>
<reference evidence="1 2" key="1">
    <citation type="submission" date="2020-08" db="EMBL/GenBank/DDBJ databases">
        <title>Sequencing the genomes of 1000 actinobacteria strains.</title>
        <authorList>
            <person name="Klenk H.-P."/>
        </authorList>
    </citation>
    <scope>NUCLEOTIDE SEQUENCE [LARGE SCALE GENOMIC DNA]</scope>
    <source>
        <strain evidence="1 2">DSM 44598</strain>
    </source>
</reference>
<dbReference type="RefSeq" id="WP_184369389.1">
    <property type="nucleotide sequence ID" value="NZ_BAAAKM010000143.1"/>
</dbReference>
<dbReference type="AlphaFoldDB" id="A0A840WHW3"/>
<organism evidence="1 2">
    <name type="scientific">Nocardiopsis metallicus</name>
    <dbReference type="NCBI Taxonomy" id="179819"/>
    <lineage>
        <taxon>Bacteria</taxon>
        <taxon>Bacillati</taxon>
        <taxon>Actinomycetota</taxon>
        <taxon>Actinomycetes</taxon>
        <taxon>Streptosporangiales</taxon>
        <taxon>Nocardiopsidaceae</taxon>
        <taxon>Nocardiopsis</taxon>
    </lineage>
</organism>
<name>A0A840WHW3_9ACTN</name>
<evidence type="ECO:0000313" key="2">
    <source>
        <dbReference type="Proteomes" id="UP000579647"/>
    </source>
</evidence>
<evidence type="ECO:0000313" key="1">
    <source>
        <dbReference type="EMBL" id="MBB5495053.1"/>
    </source>
</evidence>
<sequence length="51" mass="5635">MPGAAPESTREAPEAPRQKWLDAKAALLLSLLMPDWSFGFRMEPSATEPHV</sequence>
<accession>A0A840WHW3</accession>